<dbReference type="InterPro" id="IPR029044">
    <property type="entry name" value="Nucleotide-diphossugar_trans"/>
</dbReference>
<proteinExistence type="predicted"/>
<dbReference type="Gene3D" id="3.90.550.10">
    <property type="entry name" value="Spore Coat Polysaccharide Biosynthesis Protein SpsA, Chain A"/>
    <property type="match status" value="1"/>
</dbReference>
<dbReference type="Pfam" id="PF00535">
    <property type="entry name" value="Glycos_transf_2"/>
    <property type="match status" value="1"/>
</dbReference>
<dbReference type="PANTHER" id="PTHR22916">
    <property type="entry name" value="GLYCOSYLTRANSFERASE"/>
    <property type="match status" value="1"/>
</dbReference>
<evidence type="ECO:0000259" key="1">
    <source>
        <dbReference type="Pfam" id="PF00535"/>
    </source>
</evidence>
<organism evidence="2 3">
    <name type="scientific">Eggerthella lenta</name>
    <name type="common">Eubacterium lentum</name>
    <dbReference type="NCBI Taxonomy" id="84112"/>
    <lineage>
        <taxon>Bacteria</taxon>
        <taxon>Bacillati</taxon>
        <taxon>Actinomycetota</taxon>
        <taxon>Coriobacteriia</taxon>
        <taxon>Eggerthellales</taxon>
        <taxon>Eggerthellaceae</taxon>
        <taxon>Eggerthella</taxon>
    </lineage>
</organism>
<dbReference type="PANTHER" id="PTHR22916:SF3">
    <property type="entry name" value="UDP-GLCNAC:BETAGAL BETA-1,3-N-ACETYLGLUCOSAMINYLTRANSFERASE-LIKE PROTEIN 1"/>
    <property type="match status" value="1"/>
</dbReference>
<dbReference type="AlphaFoldDB" id="A0A369MLR0"/>
<feature type="domain" description="Glycosyltransferase 2-like" evidence="1">
    <location>
        <begin position="5"/>
        <end position="164"/>
    </location>
</feature>
<dbReference type="CDD" id="cd00761">
    <property type="entry name" value="Glyco_tranf_GTA_type"/>
    <property type="match status" value="1"/>
</dbReference>
<evidence type="ECO:0000313" key="2">
    <source>
        <dbReference type="EMBL" id="RDB72431.1"/>
    </source>
</evidence>
<dbReference type="InterPro" id="IPR001173">
    <property type="entry name" value="Glyco_trans_2-like"/>
</dbReference>
<name>A0A369MLR0_EGGLN</name>
<evidence type="ECO:0000313" key="3">
    <source>
        <dbReference type="Proteomes" id="UP000253970"/>
    </source>
</evidence>
<dbReference type="EMBL" id="PPTU01000003">
    <property type="protein sequence ID" value="RDB72431.1"/>
    <property type="molecule type" value="Genomic_DNA"/>
</dbReference>
<reference evidence="2 3" key="1">
    <citation type="journal article" date="2018" name="Elife">
        <title>Discovery and characterization of a prevalent human gut bacterial enzyme sufficient for the inactivation of a family of plant toxins.</title>
        <authorList>
            <person name="Koppel N."/>
            <person name="Bisanz J.E."/>
            <person name="Pandelia M.E."/>
            <person name="Turnbaugh P.J."/>
            <person name="Balskus E.P."/>
        </authorList>
    </citation>
    <scope>NUCLEOTIDE SEQUENCE [LARGE SCALE GENOMIC DNA]</scope>
    <source>
        <strain evidence="2 3">W1 BHI 6</strain>
    </source>
</reference>
<protein>
    <recommendedName>
        <fullName evidence="1">Glycosyltransferase 2-like domain-containing protein</fullName>
    </recommendedName>
</protein>
<dbReference type="GO" id="GO:0016758">
    <property type="term" value="F:hexosyltransferase activity"/>
    <property type="evidence" value="ECO:0007669"/>
    <property type="project" value="UniProtKB-ARBA"/>
</dbReference>
<dbReference type="SUPFAM" id="SSF53448">
    <property type="entry name" value="Nucleotide-diphospho-sugar transferases"/>
    <property type="match status" value="1"/>
</dbReference>
<accession>A0A369MLR0</accession>
<comment type="caution">
    <text evidence="2">The sequence shown here is derived from an EMBL/GenBank/DDBJ whole genome shotgun (WGS) entry which is preliminary data.</text>
</comment>
<gene>
    <name evidence="2" type="ORF">C1875_02880</name>
</gene>
<dbReference type="Proteomes" id="UP000253970">
    <property type="component" value="Unassembled WGS sequence"/>
</dbReference>
<sequence length="333" mass="38011">MSMLSVVVPVFNTEWHYLEKCLSSFDDIDSDKFEIVVVDDGSELNYGTKLEKILVNHDYDITLVHKENGGQNSARQSGLSASKYQYVLFLDSDDYIDPHLLNKVLDCLDEHAPTILFYNYEVVDETGKVLESHFRWPEGYQDVDIKDGIIHSDSLCMAIYRKDCISAINYDINQQLRIGEDLAASMIILLSANSASSLGVCLYKYVKRKTSISRNPPPGSTLDIQRAFELVLDTCEEQARLFRDELEWMAILHILGWGSLRALKKHGNSSEVKKCFFAWMDETFPSWRSNSYLSERKGLYGLWFRFAIAGHWGILSLGLNVRNGVKHLLEKTA</sequence>
<dbReference type="RefSeq" id="WP_114532829.1">
    <property type="nucleotide sequence ID" value="NZ_JAQEDI010000028.1"/>
</dbReference>